<keyword evidence="7" id="KW-1185">Reference proteome</keyword>
<keyword evidence="3" id="KW-0597">Phosphoprotein</keyword>
<dbReference type="AlphaFoldDB" id="A0AAD2D934"/>
<keyword evidence="2 4" id="KW-0596">Phosphopantetheine</keyword>
<dbReference type="Gene3D" id="1.10.1200.10">
    <property type="entry name" value="ACP-like"/>
    <property type="match status" value="1"/>
</dbReference>
<keyword evidence="4" id="KW-0444">Lipid biosynthesis</keyword>
<dbReference type="SUPFAM" id="SSF47336">
    <property type="entry name" value="ACP-like"/>
    <property type="match status" value="1"/>
</dbReference>
<proteinExistence type="inferred from homology"/>
<dbReference type="InterPro" id="IPR003231">
    <property type="entry name" value="ACP"/>
</dbReference>
<organism evidence="6 7">
    <name type="scientific">Euplotes crassus</name>
    <dbReference type="NCBI Taxonomy" id="5936"/>
    <lineage>
        <taxon>Eukaryota</taxon>
        <taxon>Sar</taxon>
        <taxon>Alveolata</taxon>
        <taxon>Ciliophora</taxon>
        <taxon>Intramacronucleata</taxon>
        <taxon>Spirotrichea</taxon>
        <taxon>Hypotrichia</taxon>
        <taxon>Euplotida</taxon>
        <taxon>Euplotidae</taxon>
        <taxon>Moneuplotes</taxon>
    </lineage>
</organism>
<keyword evidence="4" id="KW-0275">Fatty acid biosynthesis</keyword>
<dbReference type="EMBL" id="CAMPGE010026225">
    <property type="protein sequence ID" value="CAI2383918.1"/>
    <property type="molecule type" value="Genomic_DNA"/>
</dbReference>
<protein>
    <recommendedName>
        <fullName evidence="4">Acyl carrier protein</fullName>
    </recommendedName>
</protein>
<evidence type="ECO:0000313" key="7">
    <source>
        <dbReference type="Proteomes" id="UP001295684"/>
    </source>
</evidence>
<dbReference type="PANTHER" id="PTHR20863">
    <property type="entry name" value="ACYL CARRIER PROTEIN"/>
    <property type="match status" value="1"/>
</dbReference>
<evidence type="ECO:0000256" key="3">
    <source>
        <dbReference type="ARBA" id="ARBA00022553"/>
    </source>
</evidence>
<evidence type="ECO:0000256" key="4">
    <source>
        <dbReference type="RuleBase" id="RU000722"/>
    </source>
</evidence>
<dbReference type="GO" id="GO:0000035">
    <property type="term" value="F:acyl binding"/>
    <property type="evidence" value="ECO:0007669"/>
    <property type="project" value="TreeGrafter"/>
</dbReference>
<dbReference type="Pfam" id="PF00550">
    <property type="entry name" value="PP-binding"/>
    <property type="match status" value="1"/>
</dbReference>
<comment type="function">
    <text evidence="4">Carrier of the growing fatty acid chain in fatty acid biosynthesis.</text>
</comment>
<dbReference type="PANTHER" id="PTHR20863:SF76">
    <property type="entry name" value="CARRIER DOMAIN-CONTAINING PROTEIN"/>
    <property type="match status" value="1"/>
</dbReference>
<keyword evidence="4" id="KW-0276">Fatty acid metabolism</keyword>
<dbReference type="PROSITE" id="PS50075">
    <property type="entry name" value="CARRIER"/>
    <property type="match status" value="1"/>
</dbReference>
<keyword evidence="4" id="KW-0443">Lipid metabolism</keyword>
<comment type="similarity">
    <text evidence="1">Belongs to the acyl carrier protein (ACP) family.</text>
</comment>
<gene>
    <name evidence="6" type="ORF">ECRASSUSDP1_LOCUS25434</name>
</gene>
<feature type="domain" description="Carrier" evidence="5">
    <location>
        <begin position="63"/>
        <end position="140"/>
    </location>
</feature>
<sequence>MFRKIPQKLALMNSFKRSGVLASSINSGFSSTISTRPMMTRIWEVQTLSNTSCRNFSSGVKEEDIEFVESKIFEVLKSAAKCDHSKLTRTATFEEMGFDSLDEVELVVAMEEHIGLDISNSDAEKVRSVMDAIQIFYDYYVRSKQPVEEE</sequence>
<evidence type="ECO:0000256" key="2">
    <source>
        <dbReference type="ARBA" id="ARBA00022450"/>
    </source>
</evidence>
<dbReference type="GO" id="GO:0000036">
    <property type="term" value="F:acyl carrier activity"/>
    <property type="evidence" value="ECO:0007669"/>
    <property type="project" value="TreeGrafter"/>
</dbReference>
<comment type="caution">
    <text evidence="6">The sequence shown here is derived from an EMBL/GenBank/DDBJ whole genome shotgun (WGS) entry which is preliminary data.</text>
</comment>
<dbReference type="InterPro" id="IPR036736">
    <property type="entry name" value="ACP-like_sf"/>
</dbReference>
<evidence type="ECO:0000313" key="6">
    <source>
        <dbReference type="EMBL" id="CAI2383918.1"/>
    </source>
</evidence>
<dbReference type="Proteomes" id="UP001295684">
    <property type="component" value="Unassembled WGS sequence"/>
</dbReference>
<accession>A0AAD2D934</accession>
<evidence type="ECO:0000259" key="5">
    <source>
        <dbReference type="PROSITE" id="PS50075"/>
    </source>
</evidence>
<evidence type="ECO:0000256" key="1">
    <source>
        <dbReference type="ARBA" id="ARBA00010930"/>
    </source>
</evidence>
<name>A0AAD2D934_EUPCR</name>
<dbReference type="InterPro" id="IPR009081">
    <property type="entry name" value="PP-bd_ACP"/>
</dbReference>
<reference evidence="6" key="1">
    <citation type="submission" date="2023-07" db="EMBL/GenBank/DDBJ databases">
        <authorList>
            <consortium name="AG Swart"/>
            <person name="Singh M."/>
            <person name="Singh A."/>
            <person name="Seah K."/>
            <person name="Emmerich C."/>
        </authorList>
    </citation>
    <scope>NUCLEOTIDE SEQUENCE</scope>
    <source>
        <strain evidence="6">DP1</strain>
    </source>
</reference>